<evidence type="ECO:0000313" key="2">
    <source>
        <dbReference type="EMBL" id="CUS08069.1"/>
    </source>
</evidence>
<sequence length="111" mass="12288">MEPERSVVDEALVWVISGATEHICHGLKSMIKSGGSGSSSRLKKWPENRSRIAVGEDQGASRGYVKRERKETTTVTEIEFTLHTAKPTPKGHSNHGSNNDMGVIVNERTWE</sequence>
<name>A0A292PKK6_9PEZI</name>
<accession>A0A292PKK6</accession>
<proteinExistence type="predicted"/>
<dbReference type="AlphaFoldDB" id="A0A292PKK6"/>
<dbReference type="Proteomes" id="UP001412239">
    <property type="component" value="Unassembled WGS sequence"/>
</dbReference>
<organism evidence="2 3">
    <name type="scientific">Tuber aestivum</name>
    <name type="common">summer truffle</name>
    <dbReference type="NCBI Taxonomy" id="59557"/>
    <lineage>
        <taxon>Eukaryota</taxon>
        <taxon>Fungi</taxon>
        <taxon>Dikarya</taxon>
        <taxon>Ascomycota</taxon>
        <taxon>Pezizomycotina</taxon>
        <taxon>Pezizomycetes</taxon>
        <taxon>Pezizales</taxon>
        <taxon>Tuberaceae</taxon>
        <taxon>Tuber</taxon>
    </lineage>
</organism>
<protein>
    <submittedName>
        <fullName evidence="2">Uncharacterized protein</fullName>
    </submittedName>
</protein>
<keyword evidence="3" id="KW-1185">Reference proteome</keyword>
<dbReference type="EMBL" id="LN891147">
    <property type="protein sequence ID" value="CUS08069.1"/>
    <property type="molecule type" value="Genomic_DNA"/>
</dbReference>
<evidence type="ECO:0000313" key="3">
    <source>
        <dbReference type="Proteomes" id="UP001412239"/>
    </source>
</evidence>
<reference evidence="2" key="1">
    <citation type="submission" date="2015-10" db="EMBL/GenBank/DDBJ databases">
        <authorList>
            <person name="Regsiter A."/>
            <person name="william w."/>
        </authorList>
    </citation>
    <scope>NUCLEOTIDE SEQUENCE</scope>
    <source>
        <strain evidence="2">Montdore</strain>
    </source>
</reference>
<gene>
    <name evidence="2" type="ORF">GSTUAT00007823001</name>
</gene>
<evidence type="ECO:0000256" key="1">
    <source>
        <dbReference type="SAM" id="MobiDB-lite"/>
    </source>
</evidence>
<feature type="region of interest" description="Disordered" evidence="1">
    <location>
        <begin position="81"/>
        <end position="111"/>
    </location>
</feature>